<evidence type="ECO:0000256" key="6">
    <source>
        <dbReference type="ARBA" id="ARBA00023136"/>
    </source>
</evidence>
<reference evidence="9 10" key="1">
    <citation type="submission" date="2015-07" db="EMBL/GenBank/DDBJ databases">
        <authorList>
            <person name="Ju K.-S."/>
            <person name="Doroghazi J.R."/>
            <person name="Metcalf W.W."/>
        </authorList>
    </citation>
    <scope>NUCLEOTIDE SEQUENCE [LARGE SCALE GENOMIC DNA]</scope>
    <source>
        <strain evidence="9 10">NRRL B-3589</strain>
    </source>
</reference>
<dbReference type="SUPFAM" id="SSF103473">
    <property type="entry name" value="MFS general substrate transporter"/>
    <property type="match status" value="1"/>
</dbReference>
<feature type="non-terminal residue" evidence="9">
    <location>
        <position position="226"/>
    </location>
</feature>
<feature type="transmembrane region" description="Helical" evidence="7">
    <location>
        <begin position="65"/>
        <end position="84"/>
    </location>
</feature>
<evidence type="ECO:0000256" key="3">
    <source>
        <dbReference type="ARBA" id="ARBA00022475"/>
    </source>
</evidence>
<dbReference type="PANTHER" id="PTHR23513">
    <property type="entry name" value="INTEGRAL MEMBRANE EFFLUX PROTEIN-RELATED"/>
    <property type="match status" value="1"/>
</dbReference>
<proteinExistence type="predicted"/>
<evidence type="ECO:0000256" key="2">
    <source>
        <dbReference type="ARBA" id="ARBA00022448"/>
    </source>
</evidence>
<organism evidence="9 10">
    <name type="scientific">Streptomyces varsoviensis</name>
    <dbReference type="NCBI Taxonomy" id="67373"/>
    <lineage>
        <taxon>Bacteria</taxon>
        <taxon>Bacillati</taxon>
        <taxon>Actinomycetota</taxon>
        <taxon>Actinomycetes</taxon>
        <taxon>Kitasatosporales</taxon>
        <taxon>Streptomycetaceae</taxon>
        <taxon>Streptomyces</taxon>
    </lineage>
</organism>
<dbReference type="Pfam" id="PF05977">
    <property type="entry name" value="MFS_3"/>
    <property type="match status" value="1"/>
</dbReference>
<keyword evidence="10" id="KW-1185">Reference proteome</keyword>
<feature type="transmembrane region" description="Helical" evidence="7">
    <location>
        <begin position="163"/>
        <end position="185"/>
    </location>
</feature>
<feature type="transmembrane region" description="Helical" evidence="7">
    <location>
        <begin position="35"/>
        <end position="53"/>
    </location>
</feature>
<keyword evidence="3" id="KW-1003">Cell membrane</keyword>
<accession>A0ABR5IUZ8</accession>
<gene>
    <name evidence="9" type="ORF">ADK38_39230</name>
</gene>
<dbReference type="Gene3D" id="1.20.1250.20">
    <property type="entry name" value="MFS general substrate transporter like domains"/>
    <property type="match status" value="1"/>
</dbReference>
<feature type="domain" description="Major facilitator superfamily (MFS) profile" evidence="8">
    <location>
        <begin position="26"/>
        <end position="226"/>
    </location>
</feature>
<dbReference type="EMBL" id="LGUT01003714">
    <property type="protein sequence ID" value="KOG79561.1"/>
    <property type="molecule type" value="Genomic_DNA"/>
</dbReference>
<keyword evidence="5 7" id="KW-1133">Transmembrane helix</keyword>
<keyword evidence="4 7" id="KW-0812">Transmembrane</keyword>
<evidence type="ECO:0000313" key="10">
    <source>
        <dbReference type="Proteomes" id="UP000037020"/>
    </source>
</evidence>
<dbReference type="InterPro" id="IPR036259">
    <property type="entry name" value="MFS_trans_sf"/>
</dbReference>
<evidence type="ECO:0000256" key="1">
    <source>
        <dbReference type="ARBA" id="ARBA00004429"/>
    </source>
</evidence>
<keyword evidence="2" id="KW-0813">Transport</keyword>
<comment type="subcellular location">
    <subcellularLocation>
        <location evidence="1">Cell inner membrane</location>
        <topology evidence="1">Multi-pass membrane protein</topology>
    </subcellularLocation>
</comment>
<evidence type="ECO:0000313" key="9">
    <source>
        <dbReference type="EMBL" id="KOG79561.1"/>
    </source>
</evidence>
<dbReference type="InterPro" id="IPR010290">
    <property type="entry name" value="TM_effector"/>
</dbReference>
<keyword evidence="6 7" id="KW-0472">Membrane</keyword>
<dbReference type="Proteomes" id="UP000037020">
    <property type="component" value="Unassembled WGS sequence"/>
</dbReference>
<dbReference type="PANTHER" id="PTHR23513:SF9">
    <property type="entry name" value="ENTEROBACTIN EXPORTER ENTS"/>
    <property type="match status" value="1"/>
</dbReference>
<evidence type="ECO:0000256" key="4">
    <source>
        <dbReference type="ARBA" id="ARBA00022692"/>
    </source>
</evidence>
<dbReference type="PROSITE" id="PS50850">
    <property type="entry name" value="MFS"/>
    <property type="match status" value="1"/>
</dbReference>
<evidence type="ECO:0000259" key="8">
    <source>
        <dbReference type="PROSITE" id="PS50850"/>
    </source>
</evidence>
<evidence type="ECO:0000256" key="7">
    <source>
        <dbReference type="SAM" id="Phobius"/>
    </source>
</evidence>
<feature type="transmembrane region" description="Helical" evidence="7">
    <location>
        <begin position="96"/>
        <end position="118"/>
    </location>
</feature>
<evidence type="ECO:0000256" key="5">
    <source>
        <dbReference type="ARBA" id="ARBA00022989"/>
    </source>
</evidence>
<name>A0ABR5IUZ8_9ACTN</name>
<dbReference type="InterPro" id="IPR020846">
    <property type="entry name" value="MFS_dom"/>
</dbReference>
<protein>
    <submittedName>
        <fullName evidence="9">MFS transporter permease</fullName>
    </submittedName>
</protein>
<comment type="caution">
    <text evidence="9">The sequence shown here is derived from an EMBL/GenBank/DDBJ whole genome shotgun (WGS) entry which is preliminary data.</text>
</comment>
<sequence length="226" mass="23398">MTVVDKPKSPTGIAARLRGAALDTRPLAVPAYRRVLIGQGASLIGTMLTEVAVPVEIYSMSHSSMYVGLAGLAGFAPIVVFGLYGGAIADAVDRRLLSLCSSLVTWAVTILLLVQTLLNVRSEALLLALVAVQGAAFATSSSARGAIIPRIVPRELVPAANTLQFTVGNIGQILGPLIAGILIAFPHGFAYAYGADVLLFTATLYATFRLPSIKPAGTVVKAGARA</sequence>